<accession>A0A2P2Q2D9</accession>
<reference evidence="1" key="1">
    <citation type="submission" date="2018-02" db="EMBL/GenBank/DDBJ databases">
        <title>Rhizophora mucronata_Transcriptome.</title>
        <authorList>
            <person name="Meera S.P."/>
            <person name="Sreeshan A."/>
            <person name="Augustine A."/>
        </authorList>
    </citation>
    <scope>NUCLEOTIDE SEQUENCE</scope>
    <source>
        <tissue evidence="1">Leaf</tissue>
    </source>
</reference>
<sequence length="34" mass="4021">MRSIHCFLLVIKAVLHTFGFLKYFSFAELNNRTC</sequence>
<dbReference type="AlphaFoldDB" id="A0A2P2Q2D9"/>
<evidence type="ECO:0000313" key="1">
    <source>
        <dbReference type="EMBL" id="MBX61102.1"/>
    </source>
</evidence>
<proteinExistence type="predicted"/>
<dbReference type="EMBL" id="GGEC01080618">
    <property type="protein sequence ID" value="MBX61102.1"/>
    <property type="molecule type" value="Transcribed_RNA"/>
</dbReference>
<name>A0A2P2Q2D9_RHIMU</name>
<organism evidence="1">
    <name type="scientific">Rhizophora mucronata</name>
    <name type="common">Asiatic mangrove</name>
    <dbReference type="NCBI Taxonomy" id="61149"/>
    <lineage>
        <taxon>Eukaryota</taxon>
        <taxon>Viridiplantae</taxon>
        <taxon>Streptophyta</taxon>
        <taxon>Embryophyta</taxon>
        <taxon>Tracheophyta</taxon>
        <taxon>Spermatophyta</taxon>
        <taxon>Magnoliopsida</taxon>
        <taxon>eudicotyledons</taxon>
        <taxon>Gunneridae</taxon>
        <taxon>Pentapetalae</taxon>
        <taxon>rosids</taxon>
        <taxon>fabids</taxon>
        <taxon>Malpighiales</taxon>
        <taxon>Rhizophoraceae</taxon>
        <taxon>Rhizophora</taxon>
    </lineage>
</organism>
<protein>
    <submittedName>
        <fullName evidence="1">Uncharacterized protein</fullName>
    </submittedName>
</protein>